<sequence>AIAGRVVVDGWPTGVTVAPAMQHGGPYPAATSASTSVGSTAIERWLRPVCYQNVPDPLLPAELREANPLGLPRTVDGVSAS</sequence>
<proteinExistence type="predicted"/>
<keyword evidence="1" id="KW-0560">Oxidoreductase</keyword>
<keyword evidence="3" id="KW-1185">Reference proteome</keyword>
<evidence type="ECO:0000313" key="3">
    <source>
        <dbReference type="Proteomes" id="UP001597053"/>
    </source>
</evidence>
<dbReference type="InterPro" id="IPR016162">
    <property type="entry name" value="Ald_DH_N"/>
</dbReference>
<protein>
    <submittedName>
        <fullName evidence="2">Aldehyde dehydrogenase (NADP(+))</fullName>
    </submittedName>
</protein>
<dbReference type="Gene3D" id="3.40.605.10">
    <property type="entry name" value="Aldehyde Dehydrogenase, Chain A, domain 1"/>
    <property type="match status" value="1"/>
</dbReference>
<dbReference type="InterPro" id="IPR016161">
    <property type="entry name" value="Ald_DH/histidinol_DH"/>
</dbReference>
<comment type="caution">
    <text evidence="2">The sequence shown here is derived from an EMBL/GenBank/DDBJ whole genome shotgun (WGS) entry which is preliminary data.</text>
</comment>
<reference evidence="3" key="1">
    <citation type="journal article" date="2019" name="Int. J. Syst. Evol. Microbiol.">
        <title>The Global Catalogue of Microorganisms (GCM) 10K type strain sequencing project: providing services to taxonomists for standard genome sequencing and annotation.</title>
        <authorList>
            <consortium name="The Broad Institute Genomics Platform"/>
            <consortium name="The Broad Institute Genome Sequencing Center for Infectious Disease"/>
            <person name="Wu L."/>
            <person name="Ma J."/>
        </authorList>
    </citation>
    <scope>NUCLEOTIDE SEQUENCE [LARGE SCALE GENOMIC DNA]</scope>
    <source>
        <strain evidence="3">JCM 32148</strain>
    </source>
</reference>
<name>A0ABW2ZYS5_9ACTN</name>
<dbReference type="Proteomes" id="UP001597053">
    <property type="component" value="Unassembled WGS sequence"/>
</dbReference>
<dbReference type="SUPFAM" id="SSF53720">
    <property type="entry name" value="ALDH-like"/>
    <property type="match status" value="1"/>
</dbReference>
<dbReference type="EMBL" id="JBHTHM010000169">
    <property type="protein sequence ID" value="MFD0783539.1"/>
    <property type="molecule type" value="Genomic_DNA"/>
</dbReference>
<organism evidence="2 3">
    <name type="scientific">Micromonospora azadirachtae</name>
    <dbReference type="NCBI Taxonomy" id="1970735"/>
    <lineage>
        <taxon>Bacteria</taxon>
        <taxon>Bacillati</taxon>
        <taxon>Actinomycetota</taxon>
        <taxon>Actinomycetes</taxon>
        <taxon>Micromonosporales</taxon>
        <taxon>Micromonosporaceae</taxon>
        <taxon>Micromonospora</taxon>
    </lineage>
</organism>
<evidence type="ECO:0000313" key="2">
    <source>
        <dbReference type="EMBL" id="MFD0783539.1"/>
    </source>
</evidence>
<gene>
    <name evidence="2" type="ORF">ACFQZ8_06380</name>
</gene>
<feature type="non-terminal residue" evidence="2">
    <location>
        <position position="1"/>
    </location>
</feature>
<accession>A0ABW2ZYS5</accession>
<evidence type="ECO:0000256" key="1">
    <source>
        <dbReference type="ARBA" id="ARBA00023002"/>
    </source>
</evidence>